<reference evidence="3" key="1">
    <citation type="submission" date="2016-10" db="EMBL/GenBank/DDBJ databases">
        <authorList>
            <person name="Varghese N."/>
            <person name="Submissions S."/>
        </authorList>
    </citation>
    <scope>NUCLEOTIDE SEQUENCE [LARGE SCALE GENOMIC DNA]</scope>
    <source>
        <strain evidence="3">CGMCC 1.8711</strain>
    </source>
</reference>
<protein>
    <recommendedName>
        <fullName evidence="4">ABC-type nitrate/sulfonate/bicarbonate transport system, substrate-binding protein</fullName>
    </recommendedName>
</protein>
<feature type="compositionally biased region" description="Low complexity" evidence="1">
    <location>
        <begin position="45"/>
        <end position="54"/>
    </location>
</feature>
<dbReference type="InterPro" id="IPR006311">
    <property type="entry name" value="TAT_signal"/>
</dbReference>
<name>A0A1I6ICC2_9EURY</name>
<dbReference type="Gene3D" id="3.40.190.10">
    <property type="entry name" value="Periplasmic binding protein-like II"/>
    <property type="match status" value="2"/>
</dbReference>
<keyword evidence="3" id="KW-1185">Reference proteome</keyword>
<dbReference type="EMBL" id="FOYS01000005">
    <property type="protein sequence ID" value="SFR64269.1"/>
    <property type="molecule type" value="Genomic_DNA"/>
</dbReference>
<sequence length="384" mass="41785">MRSRRTFLRRAGIAGSVAVLAGCLGDTEGPAGDQTATDRPDDGGSSRTGTASSADVTELTAAYPPIGYWAVVINEMKNQGIIDEKMAEIDTELTLQGTWDDAPLFAAGKSVVGHFSTLEAARMATEKEMDLVVVGKVATMFMGMMVRAGSDLDPENSGGIQQTLDRVVGENRTVGIGSWAGGDIPVHQIIADNYGYDFSEDGDFKVVSADYTALPRLLADGKVDMVSASVMHGGARYMMTDPPEVKGLYWPVPQMQELGYGVPPLINLIVRRDFLDERSEFVESYLSAWKQGLSEYFRNAVAISTKNEENISLLGAQEKAAAKYAVEWGVLLKEGVTETTQSNVYPEAGLDEAYIEKDKQFMRTVADAGLVDDDWENRLDYEIL</sequence>
<organism evidence="2 3">
    <name type="scientific">Halogeometricum limi</name>
    <dbReference type="NCBI Taxonomy" id="555875"/>
    <lineage>
        <taxon>Archaea</taxon>
        <taxon>Methanobacteriati</taxon>
        <taxon>Methanobacteriota</taxon>
        <taxon>Stenosarchaea group</taxon>
        <taxon>Halobacteria</taxon>
        <taxon>Halobacteriales</taxon>
        <taxon>Haloferacaceae</taxon>
        <taxon>Halogeometricum</taxon>
    </lineage>
</organism>
<proteinExistence type="predicted"/>
<evidence type="ECO:0008006" key="4">
    <source>
        <dbReference type="Google" id="ProtNLM"/>
    </source>
</evidence>
<gene>
    <name evidence="2" type="ORF">SAMN04488124_3021</name>
</gene>
<evidence type="ECO:0000313" key="2">
    <source>
        <dbReference type="EMBL" id="SFR64269.1"/>
    </source>
</evidence>
<evidence type="ECO:0000256" key="1">
    <source>
        <dbReference type="SAM" id="MobiDB-lite"/>
    </source>
</evidence>
<dbReference type="AlphaFoldDB" id="A0A1I6ICC2"/>
<accession>A0A1I6ICC2</accession>
<feature type="region of interest" description="Disordered" evidence="1">
    <location>
        <begin position="29"/>
        <end position="54"/>
    </location>
</feature>
<dbReference type="SUPFAM" id="SSF53850">
    <property type="entry name" value="Periplasmic binding protein-like II"/>
    <property type="match status" value="1"/>
</dbReference>
<dbReference type="PROSITE" id="PS51257">
    <property type="entry name" value="PROKAR_LIPOPROTEIN"/>
    <property type="match status" value="1"/>
</dbReference>
<dbReference type="PROSITE" id="PS51318">
    <property type="entry name" value="TAT"/>
    <property type="match status" value="1"/>
</dbReference>
<evidence type="ECO:0000313" key="3">
    <source>
        <dbReference type="Proteomes" id="UP000243250"/>
    </source>
</evidence>
<dbReference type="Proteomes" id="UP000243250">
    <property type="component" value="Unassembled WGS sequence"/>
</dbReference>
<dbReference type="STRING" id="555875.SAMN04488124_3021"/>